<evidence type="ECO:0000256" key="6">
    <source>
        <dbReference type="ARBA" id="ARBA00023128"/>
    </source>
</evidence>
<comment type="caution">
    <text evidence="10">The sequence shown here is derived from an EMBL/GenBank/DDBJ whole genome shotgun (WGS) entry which is preliminary data.</text>
</comment>
<dbReference type="InterPro" id="IPR018955">
    <property type="entry name" value="BCDHK/PDK_N"/>
</dbReference>
<proteinExistence type="inferred from homology"/>
<evidence type="ECO:0000256" key="5">
    <source>
        <dbReference type="ARBA" id="ARBA00022840"/>
    </source>
</evidence>
<dbReference type="Pfam" id="PF10436">
    <property type="entry name" value="BCDHK_Adom3"/>
    <property type="match status" value="1"/>
</dbReference>
<keyword evidence="5 7" id="KW-0067">ATP-binding</keyword>
<dbReference type="Proteomes" id="UP001313282">
    <property type="component" value="Unassembled WGS sequence"/>
</dbReference>
<evidence type="ECO:0000256" key="7">
    <source>
        <dbReference type="RuleBase" id="RU366032"/>
    </source>
</evidence>
<dbReference type="GO" id="GO:0005759">
    <property type="term" value="C:mitochondrial matrix"/>
    <property type="evidence" value="ECO:0007669"/>
    <property type="project" value="UniProtKB-SubCell"/>
</dbReference>
<dbReference type="PANTHER" id="PTHR11947:SF25">
    <property type="entry name" value="[PYRUVATE DEHYDROGENASE (ACETYL-TRANSFERRING)] KINASE 2, MITOCHONDRIAL"/>
    <property type="match status" value="1"/>
</dbReference>
<dbReference type="Gene3D" id="3.30.565.10">
    <property type="entry name" value="Histidine kinase-like ATPase, C-terminal domain"/>
    <property type="match status" value="1"/>
</dbReference>
<dbReference type="GO" id="GO:0005524">
    <property type="term" value="F:ATP binding"/>
    <property type="evidence" value="ECO:0007669"/>
    <property type="project" value="UniProtKB-UniRule"/>
</dbReference>
<dbReference type="EMBL" id="JAVHNR010000006">
    <property type="protein sequence ID" value="KAK6339412.1"/>
    <property type="molecule type" value="Genomic_DNA"/>
</dbReference>
<dbReference type="SUPFAM" id="SSF69012">
    <property type="entry name" value="alpha-ketoacid dehydrogenase kinase, N-terminal domain"/>
    <property type="match status" value="1"/>
</dbReference>
<protein>
    <recommendedName>
        <fullName evidence="7">Protein-serine/threonine kinase</fullName>
        <ecNumber evidence="7">2.7.11.-</ecNumber>
    </recommendedName>
</protein>
<evidence type="ECO:0000256" key="4">
    <source>
        <dbReference type="ARBA" id="ARBA00022777"/>
    </source>
</evidence>
<evidence type="ECO:0000313" key="11">
    <source>
        <dbReference type="Proteomes" id="UP001313282"/>
    </source>
</evidence>
<feature type="domain" description="Branched-chain alpha-ketoacid dehydrogenase kinase/Pyruvate dehydrogenase kinase N-terminal" evidence="9">
    <location>
        <begin position="71"/>
        <end position="239"/>
    </location>
</feature>
<keyword evidence="11" id="KW-1185">Reference proteome</keyword>
<dbReference type="InterPro" id="IPR036890">
    <property type="entry name" value="HATPase_C_sf"/>
</dbReference>
<sequence length="467" mass="52605">MYKAVVPSLSRLTRRPSLAAPALTNATSTSTIITTTRSPLLRFVSKRPISTHQPWRPSSALEEHVAREARPISLRQLTFFGRNLTLERLLDSANYVRTELPTRLAHRIRDMQRLPYVVVTNPNISKVYETYYDSFEKLRKTPEIKSSEENDKFCQLIKGMLNNNLSVIPDLAIGVLECRDFVPAAELDDFLKTMLKSRISRRTIAEQHVALTETFNSPFFYPHGEGNGVDHTNGVDFVGEVFLKCNAREVVEKCGKLCQDLSRQANGPDSPVPEIIIEGHPEATFPYIPSHLEYIIGELLRNSIQATIERHGSDPKTKLPPINVLICQTQQFVIFRISDQGGGIPQDIFPHIWSFSKGPRRQKQLQNISLVPTMSATLQELFHTSTGEGVDKDGKRRRGTSLAPLSHRPPNLRLGLGLPLSRVYAEYWAGSLKLHSLASYGVDTILQINKLGNNLERLVERRNLDGI</sequence>
<evidence type="ECO:0000256" key="2">
    <source>
        <dbReference type="ARBA" id="ARBA00022679"/>
    </source>
</evidence>
<dbReference type="GO" id="GO:0004740">
    <property type="term" value="F:pyruvate dehydrogenase (acetyl-transferring) kinase activity"/>
    <property type="evidence" value="ECO:0007669"/>
    <property type="project" value="TreeGrafter"/>
</dbReference>
<comment type="similarity">
    <text evidence="1 7">Belongs to the PDK/BCKDK protein kinase family.</text>
</comment>
<name>A0AAN8RC30_9PEZI</name>
<evidence type="ECO:0000313" key="10">
    <source>
        <dbReference type="EMBL" id="KAK6339412.1"/>
    </source>
</evidence>
<reference evidence="10 11" key="1">
    <citation type="submission" date="2019-10" db="EMBL/GenBank/DDBJ databases">
        <authorList>
            <person name="Palmer J.M."/>
        </authorList>
    </citation>
    <scope>NUCLEOTIDE SEQUENCE [LARGE SCALE GENOMIC DNA]</scope>
    <source>
        <strain evidence="10 11">TWF718</strain>
    </source>
</reference>
<dbReference type="InterPro" id="IPR039028">
    <property type="entry name" value="BCKD/PDK"/>
</dbReference>
<organism evidence="10 11">
    <name type="scientific">Orbilia javanica</name>
    <dbReference type="NCBI Taxonomy" id="47235"/>
    <lineage>
        <taxon>Eukaryota</taxon>
        <taxon>Fungi</taxon>
        <taxon>Dikarya</taxon>
        <taxon>Ascomycota</taxon>
        <taxon>Pezizomycotina</taxon>
        <taxon>Orbiliomycetes</taxon>
        <taxon>Orbiliales</taxon>
        <taxon>Orbiliaceae</taxon>
        <taxon>Orbilia</taxon>
    </lineage>
</organism>
<feature type="region of interest" description="Disordered" evidence="8">
    <location>
        <begin position="385"/>
        <end position="404"/>
    </location>
</feature>
<accession>A0AAN8RC30</accession>
<dbReference type="EC" id="2.7.11.-" evidence="7"/>
<keyword evidence="4 7" id="KW-0418">Kinase</keyword>
<keyword evidence="2 7" id="KW-0808">Transferase</keyword>
<comment type="subcellular location">
    <subcellularLocation>
        <location evidence="7">Mitochondrion matrix</location>
    </subcellularLocation>
</comment>
<evidence type="ECO:0000256" key="8">
    <source>
        <dbReference type="SAM" id="MobiDB-lite"/>
    </source>
</evidence>
<evidence type="ECO:0000256" key="1">
    <source>
        <dbReference type="ARBA" id="ARBA00006155"/>
    </source>
</evidence>
<keyword evidence="3 7" id="KW-0547">Nucleotide-binding</keyword>
<evidence type="ECO:0000256" key="3">
    <source>
        <dbReference type="ARBA" id="ARBA00022741"/>
    </source>
</evidence>
<dbReference type="PANTHER" id="PTHR11947">
    <property type="entry name" value="PYRUVATE DEHYDROGENASE KINASE"/>
    <property type="match status" value="1"/>
</dbReference>
<gene>
    <name evidence="10" type="ORF">TWF718_008831</name>
</gene>
<dbReference type="SUPFAM" id="SSF55874">
    <property type="entry name" value="ATPase domain of HSP90 chaperone/DNA topoisomerase II/histidine kinase"/>
    <property type="match status" value="1"/>
</dbReference>
<dbReference type="Gene3D" id="1.20.140.20">
    <property type="entry name" value="Alpha-ketoacid/pyruvate dehydrogenase kinase, N-terminal domain"/>
    <property type="match status" value="1"/>
</dbReference>
<keyword evidence="6 7" id="KW-0496">Mitochondrion</keyword>
<evidence type="ECO:0000259" key="9">
    <source>
        <dbReference type="Pfam" id="PF10436"/>
    </source>
</evidence>
<dbReference type="InterPro" id="IPR036784">
    <property type="entry name" value="AK/P_DHK_N_sf"/>
</dbReference>
<dbReference type="GO" id="GO:0010906">
    <property type="term" value="P:regulation of glucose metabolic process"/>
    <property type="evidence" value="ECO:0007669"/>
    <property type="project" value="TreeGrafter"/>
</dbReference>
<dbReference type="AlphaFoldDB" id="A0AAN8RC30"/>